<reference evidence="12" key="1">
    <citation type="journal article" date="2023" name="Nat. Commun.">
        <title>Diploid and tetraploid genomes of Acorus and the evolution of monocots.</title>
        <authorList>
            <person name="Ma L."/>
            <person name="Liu K.W."/>
            <person name="Li Z."/>
            <person name="Hsiao Y.Y."/>
            <person name="Qi Y."/>
            <person name="Fu T."/>
            <person name="Tang G.D."/>
            <person name="Zhang D."/>
            <person name="Sun W.H."/>
            <person name="Liu D.K."/>
            <person name="Li Y."/>
            <person name="Chen G.Z."/>
            <person name="Liu X.D."/>
            <person name="Liao X.Y."/>
            <person name="Jiang Y.T."/>
            <person name="Yu X."/>
            <person name="Hao Y."/>
            <person name="Huang J."/>
            <person name="Zhao X.W."/>
            <person name="Ke S."/>
            <person name="Chen Y.Y."/>
            <person name="Wu W.L."/>
            <person name="Hsu J.L."/>
            <person name="Lin Y.F."/>
            <person name="Huang M.D."/>
            <person name="Li C.Y."/>
            <person name="Huang L."/>
            <person name="Wang Z.W."/>
            <person name="Zhao X."/>
            <person name="Zhong W.Y."/>
            <person name="Peng D.H."/>
            <person name="Ahmad S."/>
            <person name="Lan S."/>
            <person name="Zhang J.S."/>
            <person name="Tsai W.C."/>
            <person name="Van de Peer Y."/>
            <person name="Liu Z.J."/>
        </authorList>
    </citation>
    <scope>NUCLEOTIDE SEQUENCE</scope>
    <source>
        <strain evidence="12">CP</strain>
    </source>
</reference>
<evidence type="ECO:0000256" key="8">
    <source>
        <dbReference type="ARBA" id="ARBA00044504"/>
    </source>
</evidence>
<keyword evidence="6 10" id="KW-0472">Membrane</keyword>
<keyword evidence="4" id="KW-0769">Symport</keyword>
<keyword evidence="2" id="KW-0592">Phosphate transport</keyword>
<keyword evidence="13" id="KW-1185">Reference proteome</keyword>
<protein>
    <recommendedName>
        <fullName evidence="7">H(+)/Pi cotransporter</fullName>
    </recommendedName>
</protein>
<keyword evidence="3 10" id="KW-0812">Transmembrane</keyword>
<keyword evidence="5 10" id="KW-1133">Transmembrane helix</keyword>
<reference evidence="12" key="2">
    <citation type="submission" date="2023-06" db="EMBL/GenBank/DDBJ databases">
        <authorList>
            <person name="Ma L."/>
            <person name="Liu K.-W."/>
            <person name="Li Z."/>
            <person name="Hsiao Y.-Y."/>
            <person name="Qi Y."/>
            <person name="Fu T."/>
            <person name="Tang G."/>
            <person name="Zhang D."/>
            <person name="Sun W.-H."/>
            <person name="Liu D.-K."/>
            <person name="Li Y."/>
            <person name="Chen G.-Z."/>
            <person name="Liu X.-D."/>
            <person name="Liao X.-Y."/>
            <person name="Jiang Y.-T."/>
            <person name="Yu X."/>
            <person name="Hao Y."/>
            <person name="Huang J."/>
            <person name="Zhao X.-W."/>
            <person name="Ke S."/>
            <person name="Chen Y.-Y."/>
            <person name="Wu W.-L."/>
            <person name="Hsu J.-L."/>
            <person name="Lin Y.-F."/>
            <person name="Huang M.-D."/>
            <person name="Li C.-Y."/>
            <person name="Huang L."/>
            <person name="Wang Z.-W."/>
            <person name="Zhao X."/>
            <person name="Zhong W.-Y."/>
            <person name="Peng D.-H."/>
            <person name="Ahmad S."/>
            <person name="Lan S."/>
            <person name="Zhang J.-S."/>
            <person name="Tsai W.-C."/>
            <person name="Van De Peer Y."/>
            <person name="Liu Z.-J."/>
        </authorList>
    </citation>
    <scope>NUCLEOTIDE SEQUENCE</scope>
    <source>
        <strain evidence="12">CP</strain>
        <tissue evidence="12">Leaves</tissue>
    </source>
</reference>
<sequence length="538" mass="57024">MLKILGLYIHTHHKTPSRVTRYTPPTDMKTEATATLDDGSDGHDEEEEEEEQTMVVDEMLRRHVGEFGPWQLRHFGLTNLAWVLNAFHTMVMVFADREPDWRCRAGTGCVPGPVEGVCGLVPGSWEWVGGSSTVAEWGLVCGEKYKVGLAQSAFFAGSMIGAGIFGHLSDSSLGRKGTLTAACIANGILGLLTSLSPSYWAYTALRFLTGLATGGVGLTAFVLATEPVGPSRRGAVGMASFYFFSIGCVFLSGLAYAFPSWRPLYAATSIPSLVFAFAILLPFVWESPRWYLVRGRTDEAMRTMRAIAKGNGFTIPDKTSLILDIPSLSPSSSTPSPSILDVARSPLTRPRLLLAVLINFLTSVVYYGLTLNVVNLGKSHLRLNVALNAVAELPGYAAAALLLDRCGRRPVSAGTMWLGGVACTVGSLLTIAGARMACGVVGIFAMAATYNLLMVYVAELFSTAVRNASLGCVTQAGQLGAVAAPLVVVLGGGLPFAVFGACAVMAGVGALYLPETADRPLYDTLVGMEWGESKLGGG</sequence>
<comment type="caution">
    <text evidence="12">The sequence shown here is derived from an EMBL/GenBank/DDBJ whole genome shotgun (WGS) entry which is preliminary data.</text>
</comment>
<dbReference type="InterPro" id="IPR036259">
    <property type="entry name" value="MFS_trans_sf"/>
</dbReference>
<dbReference type="InterPro" id="IPR005828">
    <property type="entry name" value="MFS_sugar_transport-like"/>
</dbReference>
<evidence type="ECO:0000259" key="11">
    <source>
        <dbReference type="PROSITE" id="PS50850"/>
    </source>
</evidence>
<organism evidence="12 13">
    <name type="scientific">Acorus calamus</name>
    <name type="common">Sweet flag</name>
    <dbReference type="NCBI Taxonomy" id="4465"/>
    <lineage>
        <taxon>Eukaryota</taxon>
        <taxon>Viridiplantae</taxon>
        <taxon>Streptophyta</taxon>
        <taxon>Embryophyta</taxon>
        <taxon>Tracheophyta</taxon>
        <taxon>Spermatophyta</taxon>
        <taxon>Magnoliopsida</taxon>
        <taxon>Liliopsida</taxon>
        <taxon>Acoraceae</taxon>
        <taxon>Acorus</taxon>
    </lineage>
</organism>
<dbReference type="Gene3D" id="1.20.1250.20">
    <property type="entry name" value="MFS general substrate transporter like domains"/>
    <property type="match status" value="1"/>
</dbReference>
<dbReference type="GO" id="GO:0016020">
    <property type="term" value="C:membrane"/>
    <property type="evidence" value="ECO:0007669"/>
    <property type="project" value="UniProtKB-SubCell"/>
</dbReference>
<proteinExistence type="inferred from homology"/>
<dbReference type="AlphaFoldDB" id="A0AAV9C7B4"/>
<keyword evidence="2" id="KW-0813">Transport</keyword>
<evidence type="ECO:0000256" key="6">
    <source>
        <dbReference type="ARBA" id="ARBA00023136"/>
    </source>
</evidence>
<dbReference type="SUPFAM" id="SSF103473">
    <property type="entry name" value="MFS general substrate transporter"/>
    <property type="match status" value="1"/>
</dbReference>
<feature type="transmembrane region" description="Helical" evidence="10">
    <location>
        <begin position="381"/>
        <end position="403"/>
    </location>
</feature>
<feature type="transmembrane region" description="Helical" evidence="10">
    <location>
        <begin position="352"/>
        <end position="369"/>
    </location>
</feature>
<dbReference type="Pfam" id="PF00083">
    <property type="entry name" value="Sugar_tr"/>
    <property type="match status" value="1"/>
</dbReference>
<feature type="domain" description="Major facilitator superfamily (MFS) profile" evidence="11">
    <location>
        <begin position="74"/>
        <end position="518"/>
    </location>
</feature>
<evidence type="ECO:0000313" key="13">
    <source>
        <dbReference type="Proteomes" id="UP001180020"/>
    </source>
</evidence>
<evidence type="ECO:0000313" key="12">
    <source>
        <dbReference type="EMBL" id="KAK1284676.1"/>
    </source>
</evidence>
<dbReference type="PROSITE" id="PS50850">
    <property type="entry name" value="MFS"/>
    <property type="match status" value="1"/>
</dbReference>
<dbReference type="PROSITE" id="PS00217">
    <property type="entry name" value="SUGAR_TRANSPORT_2"/>
    <property type="match status" value="1"/>
</dbReference>
<dbReference type="PANTHER" id="PTHR24064">
    <property type="entry name" value="SOLUTE CARRIER FAMILY 22 MEMBER"/>
    <property type="match status" value="1"/>
</dbReference>
<evidence type="ECO:0000256" key="7">
    <source>
        <dbReference type="ARBA" id="ARBA00032043"/>
    </source>
</evidence>
<accession>A0AAV9C7B4</accession>
<evidence type="ECO:0000256" key="5">
    <source>
        <dbReference type="ARBA" id="ARBA00022989"/>
    </source>
</evidence>
<feature type="transmembrane region" description="Helical" evidence="10">
    <location>
        <begin position="264"/>
        <end position="285"/>
    </location>
</feature>
<evidence type="ECO:0000256" key="3">
    <source>
        <dbReference type="ARBA" id="ARBA00022692"/>
    </source>
</evidence>
<dbReference type="EMBL" id="JAUJYO010000021">
    <property type="protein sequence ID" value="KAK1284676.1"/>
    <property type="molecule type" value="Genomic_DNA"/>
</dbReference>
<evidence type="ECO:0000256" key="1">
    <source>
        <dbReference type="ARBA" id="ARBA00004141"/>
    </source>
</evidence>
<feature type="transmembrane region" description="Helical" evidence="10">
    <location>
        <begin position="415"/>
        <end position="434"/>
    </location>
</feature>
<dbReference type="InterPro" id="IPR020846">
    <property type="entry name" value="MFS_dom"/>
</dbReference>
<gene>
    <name evidence="12" type="primary">OCT4</name>
    <name evidence="12" type="ORF">QJS10_CPB21g00805</name>
</gene>
<dbReference type="Proteomes" id="UP001180020">
    <property type="component" value="Unassembled WGS sequence"/>
</dbReference>
<feature type="transmembrane region" description="Helical" evidence="10">
    <location>
        <begin position="440"/>
        <end position="458"/>
    </location>
</feature>
<evidence type="ECO:0000256" key="10">
    <source>
        <dbReference type="SAM" id="Phobius"/>
    </source>
</evidence>
<evidence type="ECO:0000256" key="4">
    <source>
        <dbReference type="ARBA" id="ARBA00022847"/>
    </source>
</evidence>
<dbReference type="GO" id="GO:0006817">
    <property type="term" value="P:phosphate ion transport"/>
    <property type="evidence" value="ECO:0007669"/>
    <property type="project" value="UniProtKB-KW"/>
</dbReference>
<feature type="region of interest" description="Disordered" evidence="9">
    <location>
        <begin position="16"/>
        <end position="50"/>
    </location>
</feature>
<feature type="transmembrane region" description="Helical" evidence="10">
    <location>
        <begin position="149"/>
        <end position="168"/>
    </location>
</feature>
<feature type="transmembrane region" description="Helical" evidence="10">
    <location>
        <begin position="207"/>
        <end position="224"/>
    </location>
</feature>
<comment type="similarity">
    <text evidence="8">Belongs to the major facilitator superfamily. Phosphate:H(+) symporter (TC 2.A.1.9) family.</text>
</comment>
<dbReference type="GO" id="GO:0015293">
    <property type="term" value="F:symporter activity"/>
    <property type="evidence" value="ECO:0007669"/>
    <property type="project" value="UniProtKB-KW"/>
</dbReference>
<dbReference type="InterPro" id="IPR005829">
    <property type="entry name" value="Sugar_transporter_CS"/>
</dbReference>
<evidence type="ECO:0000256" key="9">
    <source>
        <dbReference type="SAM" id="MobiDB-lite"/>
    </source>
</evidence>
<name>A0AAV9C7B4_ACOCL</name>
<feature type="transmembrane region" description="Helical" evidence="10">
    <location>
        <begin position="236"/>
        <end position="258"/>
    </location>
</feature>
<comment type="subcellular location">
    <subcellularLocation>
        <location evidence="1">Membrane</location>
        <topology evidence="1">Multi-pass membrane protein</topology>
    </subcellularLocation>
</comment>
<feature type="transmembrane region" description="Helical" evidence="10">
    <location>
        <begin position="180"/>
        <end position="201"/>
    </location>
</feature>
<evidence type="ECO:0000256" key="2">
    <source>
        <dbReference type="ARBA" id="ARBA00022592"/>
    </source>
</evidence>